<dbReference type="EMBL" id="CM001402">
    <property type="protein sequence ID" value="EHO40384.1"/>
    <property type="molecule type" value="Genomic_DNA"/>
</dbReference>
<evidence type="ECO:0000313" key="4">
    <source>
        <dbReference type="EMBL" id="EHO40384.1"/>
    </source>
</evidence>
<dbReference type="EMBL" id="CM001402">
    <property type="protein sequence ID" value="EHO41134.1"/>
    <property type="molecule type" value="Genomic_DNA"/>
</dbReference>
<dbReference type="InterPro" id="IPR040559">
    <property type="entry name" value="CdiA_C"/>
</dbReference>
<sequence>MGFEDEIRRFVRRQFESGNVRNLRKRVREFIKENGFEESFKNDVQRLIKSVENDLFEQFKNDYSGGEDVQKKAEDILSAYAQRHINEIQDMALYSLKYIDRRLIREISQAIEQGIKGDLNWQETARAALRKYKLRKRHIETEINTTQAALDRLARIEQIKQSGAKYVRYAGPTGTVRPFCVRHIGGVYRIEEIEGKLNRFRQPALYYMGGYNCRHRWVPMEGKEIYRQKNGQGRVFVEQGFKERSKEITIAKLRARSGFRIVLRNATGPKGIKLADTWENGRAVEYKRLTSSATNITEATRRQIRNGKKQAGHVLLYNEGSLAEDLIIEGIKKAIKFDDKREIKQVTILKKNGTFITKNREGWEND</sequence>
<dbReference type="Pfam" id="PF18451">
    <property type="entry name" value="CdiA_C"/>
    <property type="match status" value="1"/>
</dbReference>
<dbReference type="STRING" id="880073.Cabys_226"/>
<gene>
    <name evidence="2" type="ORF">Cabys_226</name>
    <name evidence="3" type="ORF">Cabys_3588</name>
    <name evidence="4" type="ORF">Calab_0745</name>
    <name evidence="5" type="ORF">Calab_1514</name>
</gene>
<evidence type="ECO:0000313" key="3">
    <source>
        <dbReference type="EMBL" id="APF20334.1"/>
    </source>
</evidence>
<dbReference type="Proteomes" id="UP000183868">
    <property type="component" value="Chromosome"/>
</dbReference>
<dbReference type="InParanoid" id="H1XTF1"/>
<dbReference type="Proteomes" id="UP000004671">
    <property type="component" value="Chromosome"/>
</dbReference>
<feature type="domain" description="tRNA nuclease CdiA C-terminal" evidence="1">
    <location>
        <begin position="274"/>
        <end position="355"/>
    </location>
</feature>
<evidence type="ECO:0000259" key="1">
    <source>
        <dbReference type="Pfam" id="PF18451"/>
    </source>
</evidence>
<reference evidence="4 6" key="1">
    <citation type="submission" date="2011-09" db="EMBL/GenBank/DDBJ databases">
        <title>The permanent draft genome of Caldithrix abyssi DSM 13497.</title>
        <authorList>
            <consortium name="US DOE Joint Genome Institute (JGI-PGF)"/>
            <person name="Lucas S."/>
            <person name="Han J."/>
            <person name="Lapidus A."/>
            <person name="Bruce D."/>
            <person name="Goodwin L."/>
            <person name="Pitluck S."/>
            <person name="Peters L."/>
            <person name="Kyrpides N."/>
            <person name="Mavromatis K."/>
            <person name="Ivanova N."/>
            <person name="Mikhailova N."/>
            <person name="Chertkov O."/>
            <person name="Detter J.C."/>
            <person name="Tapia R."/>
            <person name="Han C."/>
            <person name="Land M."/>
            <person name="Hauser L."/>
            <person name="Markowitz V."/>
            <person name="Cheng J.-F."/>
            <person name="Hugenholtz P."/>
            <person name="Woyke T."/>
            <person name="Wu D."/>
            <person name="Spring S."/>
            <person name="Brambilla E."/>
            <person name="Klenk H.-P."/>
            <person name="Eisen J.A."/>
        </authorList>
    </citation>
    <scope>NUCLEOTIDE SEQUENCE [LARGE SCALE GENOMIC DNA]</scope>
    <source>
        <strain evidence="4 6">DSM 13497</strain>
    </source>
</reference>
<dbReference type="AlphaFoldDB" id="H1XTF1"/>
<proteinExistence type="predicted"/>
<organism evidence="4 6">
    <name type="scientific">Caldithrix abyssi DSM 13497</name>
    <dbReference type="NCBI Taxonomy" id="880073"/>
    <lineage>
        <taxon>Bacteria</taxon>
        <taxon>Pseudomonadati</taxon>
        <taxon>Calditrichota</taxon>
        <taxon>Calditrichia</taxon>
        <taxon>Calditrichales</taxon>
        <taxon>Calditrichaceae</taxon>
        <taxon>Caldithrix</taxon>
    </lineage>
</organism>
<dbReference type="EMBL" id="CP018099">
    <property type="protein sequence ID" value="APF20334.1"/>
    <property type="molecule type" value="Genomic_DNA"/>
</dbReference>
<dbReference type="eggNOG" id="ENOG5033CQK">
    <property type="taxonomic scope" value="Bacteria"/>
</dbReference>
<protein>
    <recommendedName>
        <fullName evidence="1">tRNA nuclease CdiA C-terminal domain-containing protein</fullName>
    </recommendedName>
</protein>
<evidence type="ECO:0000313" key="5">
    <source>
        <dbReference type="EMBL" id="EHO41134.1"/>
    </source>
</evidence>
<evidence type="ECO:0000313" key="7">
    <source>
        <dbReference type="Proteomes" id="UP000183868"/>
    </source>
</evidence>
<dbReference type="PaxDb" id="880073-Calab_0745"/>
<evidence type="ECO:0000313" key="2">
    <source>
        <dbReference type="EMBL" id="APF16977.1"/>
    </source>
</evidence>
<dbReference type="HOGENOM" id="CLU_755827_0_0_0"/>
<reference evidence="2 7" key="2">
    <citation type="submission" date="2016-11" db="EMBL/GenBank/DDBJ databases">
        <title>Genomic analysis of Caldithrix abyssi and proposal of a novel bacterial phylum Caldithrichaeota.</title>
        <authorList>
            <person name="Kublanov I."/>
            <person name="Sigalova O."/>
            <person name="Gavrilov S."/>
            <person name="Lebedinsky A."/>
            <person name="Ivanova N."/>
            <person name="Daum C."/>
            <person name="Reddy T."/>
            <person name="Klenk H.P."/>
            <person name="Goker M."/>
            <person name="Reva O."/>
            <person name="Miroshnichenko M."/>
            <person name="Kyprides N."/>
            <person name="Woyke T."/>
            <person name="Gelfand M."/>
        </authorList>
    </citation>
    <scope>NUCLEOTIDE SEQUENCE [LARGE SCALE GENOMIC DNA]</scope>
    <source>
        <strain evidence="2 7">LF13</strain>
    </source>
</reference>
<dbReference type="OrthoDB" id="955740at2"/>
<dbReference type="KEGG" id="caby:Cabys_3588"/>
<evidence type="ECO:0000313" key="6">
    <source>
        <dbReference type="Proteomes" id="UP000004671"/>
    </source>
</evidence>
<dbReference type="RefSeq" id="WP_006927349.1">
    <property type="nucleotide sequence ID" value="NZ_CM001402.1"/>
</dbReference>
<name>H1XTF1_CALAY</name>
<dbReference type="EMBL" id="CP018099">
    <property type="protein sequence ID" value="APF16977.1"/>
    <property type="molecule type" value="Genomic_DNA"/>
</dbReference>
<accession>H1XTF1</accession>
<dbReference type="KEGG" id="caby:Cabys_226"/>
<keyword evidence="6" id="KW-1185">Reference proteome</keyword>